<proteinExistence type="predicted"/>
<sequence length="108" mass="11743">MMKNEQAGRVAGAALNPRRAKVALLVSVLAATSAGFSIASVALASTLSKMPSLELGERTIIVLIFMLSSLPANVLSFDCVMLRLVSQHLFIFCSWQACRPAFVHIFYR</sequence>
<reference evidence="2 3" key="1">
    <citation type="journal article" date="2024" name="G3 (Bethesda)">
        <title>Genome assembly of Hibiscus sabdariffa L. provides insights into metabolisms of medicinal natural products.</title>
        <authorList>
            <person name="Kim T."/>
        </authorList>
    </citation>
    <scope>NUCLEOTIDE SEQUENCE [LARGE SCALE GENOMIC DNA]</scope>
    <source>
        <strain evidence="2">TK-2024</strain>
        <tissue evidence="2">Old leaves</tissue>
    </source>
</reference>
<organism evidence="2 3">
    <name type="scientific">Hibiscus sabdariffa</name>
    <name type="common">roselle</name>
    <dbReference type="NCBI Taxonomy" id="183260"/>
    <lineage>
        <taxon>Eukaryota</taxon>
        <taxon>Viridiplantae</taxon>
        <taxon>Streptophyta</taxon>
        <taxon>Embryophyta</taxon>
        <taxon>Tracheophyta</taxon>
        <taxon>Spermatophyta</taxon>
        <taxon>Magnoliopsida</taxon>
        <taxon>eudicotyledons</taxon>
        <taxon>Gunneridae</taxon>
        <taxon>Pentapetalae</taxon>
        <taxon>rosids</taxon>
        <taxon>malvids</taxon>
        <taxon>Malvales</taxon>
        <taxon>Malvaceae</taxon>
        <taxon>Malvoideae</taxon>
        <taxon>Hibiscus</taxon>
    </lineage>
</organism>
<dbReference type="EMBL" id="JBBPBN010000001">
    <property type="protein sequence ID" value="KAK9046365.1"/>
    <property type="molecule type" value="Genomic_DNA"/>
</dbReference>
<keyword evidence="1" id="KW-1133">Transmembrane helix</keyword>
<name>A0ABR2U9H2_9ROSI</name>
<gene>
    <name evidence="2" type="ORF">V6N11_052255</name>
</gene>
<keyword evidence="1" id="KW-0472">Membrane</keyword>
<evidence type="ECO:0000313" key="3">
    <source>
        <dbReference type="Proteomes" id="UP001396334"/>
    </source>
</evidence>
<dbReference type="Proteomes" id="UP001396334">
    <property type="component" value="Unassembled WGS sequence"/>
</dbReference>
<keyword evidence="3" id="KW-1185">Reference proteome</keyword>
<protein>
    <submittedName>
        <fullName evidence="2">Uncharacterized protein</fullName>
    </submittedName>
</protein>
<evidence type="ECO:0000256" key="1">
    <source>
        <dbReference type="SAM" id="Phobius"/>
    </source>
</evidence>
<feature type="transmembrane region" description="Helical" evidence="1">
    <location>
        <begin position="60"/>
        <end position="82"/>
    </location>
</feature>
<keyword evidence="1" id="KW-0812">Transmembrane</keyword>
<comment type="caution">
    <text evidence="2">The sequence shown here is derived from an EMBL/GenBank/DDBJ whole genome shotgun (WGS) entry which is preliminary data.</text>
</comment>
<accession>A0ABR2U9H2</accession>
<evidence type="ECO:0000313" key="2">
    <source>
        <dbReference type="EMBL" id="KAK9046365.1"/>
    </source>
</evidence>